<gene>
    <name evidence="2" type="ORF">HF1_12730</name>
</gene>
<feature type="region of interest" description="Disordered" evidence="1">
    <location>
        <begin position="131"/>
        <end position="178"/>
    </location>
</feature>
<dbReference type="OrthoDB" id="9801469at2"/>
<proteinExistence type="predicted"/>
<sequence length="210" mass="22854">MTIPAKAAAGMGALGTAAGGGVLLSKSPLFSKQTPTLRKEVEDDGWVLLTSSNTTEIQSILGAYKKDNPKATLLLDGLTGGESDASEKLLQICKGLQEKPTDTPSKEDLLAKLKKWCVVPKTTKQRLTELGYSPLSTDNPSNGTESQEWKAKGTNHHGSQQGKFAGVETNGDENERAKKLREHCKTKLEVKSFEEEFNDTFLKVKNWCTN</sequence>
<reference evidence="2 3" key="1">
    <citation type="journal article" date="2011" name="J. Bacteriol.">
        <title>Complete genome sequence of Mycoplasma haemofelis, a hemotropic mycoplasma.</title>
        <authorList>
            <person name="Barker E.N."/>
            <person name="Helps C.R."/>
            <person name="Peters I.R."/>
            <person name="Darby A.C."/>
            <person name="Radford A.D."/>
            <person name="Tasker S."/>
        </authorList>
    </citation>
    <scope>NUCLEOTIDE SEQUENCE [LARGE SCALE GENOMIC DNA]</scope>
    <source>
        <strain evidence="2 3">Langford 1</strain>
    </source>
</reference>
<dbReference type="AlphaFoldDB" id="E8ZJG0"/>
<dbReference type="Proteomes" id="UP000008637">
    <property type="component" value="Chromosome"/>
</dbReference>
<feature type="compositionally biased region" description="Polar residues" evidence="1">
    <location>
        <begin position="134"/>
        <end position="146"/>
    </location>
</feature>
<protein>
    <submittedName>
        <fullName evidence="2">Uncharacterized protein</fullName>
    </submittedName>
</protein>
<evidence type="ECO:0000313" key="3">
    <source>
        <dbReference type="Proteomes" id="UP000008637"/>
    </source>
</evidence>
<dbReference type="KEGG" id="mha:HF1_12730"/>
<evidence type="ECO:0000313" key="2">
    <source>
        <dbReference type="EMBL" id="CBY93281.1"/>
    </source>
</evidence>
<accession>E8ZJG0</accession>
<evidence type="ECO:0000256" key="1">
    <source>
        <dbReference type="SAM" id="MobiDB-lite"/>
    </source>
</evidence>
<dbReference type="HOGENOM" id="CLU_098620_3_0_14"/>
<keyword evidence="3" id="KW-1185">Reference proteome</keyword>
<dbReference type="EMBL" id="FR773153">
    <property type="protein sequence ID" value="CBY93281.1"/>
    <property type="molecule type" value="Genomic_DNA"/>
</dbReference>
<name>E8ZJG0_MYCHL</name>
<organism evidence="2 3">
    <name type="scientific">Mycoplasma haemofelis (strain Langford 1)</name>
    <name type="common">Haemobartonella felis</name>
    <dbReference type="NCBI Taxonomy" id="941640"/>
    <lineage>
        <taxon>Bacteria</taxon>
        <taxon>Bacillati</taxon>
        <taxon>Mycoplasmatota</taxon>
        <taxon>Mollicutes</taxon>
        <taxon>Mycoplasmataceae</taxon>
        <taxon>Mycoplasma</taxon>
    </lineage>
</organism>